<name>A0A6J2E5A3_ZALCA</name>
<organism evidence="1 2">
    <name type="scientific">Zalophus californianus</name>
    <name type="common">California sealion</name>
    <dbReference type="NCBI Taxonomy" id="9704"/>
    <lineage>
        <taxon>Eukaryota</taxon>
        <taxon>Metazoa</taxon>
        <taxon>Chordata</taxon>
        <taxon>Craniata</taxon>
        <taxon>Vertebrata</taxon>
        <taxon>Euteleostomi</taxon>
        <taxon>Mammalia</taxon>
        <taxon>Eutheria</taxon>
        <taxon>Laurasiatheria</taxon>
        <taxon>Carnivora</taxon>
        <taxon>Caniformia</taxon>
        <taxon>Pinnipedia</taxon>
        <taxon>Otariidae</taxon>
        <taxon>Zalophus</taxon>
    </lineage>
</organism>
<evidence type="ECO:0000313" key="2">
    <source>
        <dbReference type="RefSeq" id="XP_027463930.2"/>
    </source>
</evidence>
<dbReference type="KEGG" id="zca:113930723"/>
<dbReference type="AlphaFoldDB" id="A0A6J2E5A3"/>
<protein>
    <submittedName>
        <fullName evidence="2">Uncharacterized protein LOC113930723</fullName>
    </submittedName>
</protein>
<reference evidence="2" key="1">
    <citation type="submission" date="2025-08" db="UniProtKB">
        <authorList>
            <consortium name="RefSeq"/>
        </authorList>
    </citation>
    <scope>IDENTIFICATION</scope>
    <source>
        <tissue evidence="2">Blood</tissue>
    </source>
</reference>
<evidence type="ECO:0000313" key="1">
    <source>
        <dbReference type="Proteomes" id="UP000515165"/>
    </source>
</evidence>
<sequence>MKRKRTGVYSSVALSTFTLLSKYHQHPEHLHFCELKLCMHSIKIPIPSCLQTLATTILPYEFDCFSYLISCCLGRVRPLQLSAVSSSLFQD</sequence>
<dbReference type="GeneID" id="113930723"/>
<keyword evidence="1" id="KW-1185">Reference proteome</keyword>
<proteinExistence type="predicted"/>
<dbReference type="Proteomes" id="UP000515165">
    <property type="component" value="Chromosome X"/>
</dbReference>
<gene>
    <name evidence="2" type="primary">LOC113930723</name>
</gene>
<dbReference type="RefSeq" id="XP_027463930.2">
    <property type="nucleotide sequence ID" value="XM_027608129.2"/>
</dbReference>
<accession>A0A6J2E5A3</accession>